<evidence type="ECO:0000313" key="3">
    <source>
        <dbReference type="Proteomes" id="UP000501602"/>
    </source>
</evidence>
<dbReference type="InterPro" id="IPR029058">
    <property type="entry name" value="AB_hydrolase_fold"/>
</dbReference>
<dbReference type="Pfam" id="PF20408">
    <property type="entry name" value="Abhydrolase_11"/>
    <property type="match status" value="1"/>
</dbReference>
<dbReference type="Gene3D" id="3.40.50.1820">
    <property type="entry name" value="alpha/beta hydrolase"/>
    <property type="match status" value="1"/>
</dbReference>
<dbReference type="PANTHER" id="PTHR13136">
    <property type="entry name" value="TESTIS DEVELOPMENT PROTEIN PRTD"/>
    <property type="match status" value="1"/>
</dbReference>
<keyword evidence="2" id="KW-0378">Hydrolase</keyword>
<feature type="domain" description="KANL3/Tex30 alpha/beta hydrolase-like" evidence="1">
    <location>
        <begin position="8"/>
        <end position="202"/>
    </location>
</feature>
<dbReference type="GO" id="GO:0016787">
    <property type="term" value="F:hydrolase activity"/>
    <property type="evidence" value="ECO:0007669"/>
    <property type="project" value="UniProtKB-KW"/>
</dbReference>
<proteinExistence type="predicted"/>
<dbReference type="SUPFAM" id="SSF53474">
    <property type="entry name" value="alpha/beta-Hydrolases"/>
    <property type="match status" value="1"/>
</dbReference>
<dbReference type="InterPro" id="IPR046879">
    <property type="entry name" value="KANL3/Tex30_Abhydrolase"/>
</dbReference>
<name>A0A6H1UJS6_9GAMM</name>
<dbReference type="PANTHER" id="PTHR13136:SF11">
    <property type="entry name" value="TESTIS-EXPRESSED PROTEIN 30"/>
    <property type="match status" value="1"/>
</dbReference>
<keyword evidence="3" id="KW-1185">Reference proteome</keyword>
<protein>
    <submittedName>
        <fullName evidence="2">Alpha/beta hydrolase</fullName>
    </submittedName>
</protein>
<sequence>MDGGDSAEAVLLLAHGAGAGMDHQFMADIAQQLSCSKLAVVRFEFDYMVTARANDKRRPPDRLPKLQACYDLWVAAAQQHFPQLPLFIGGKSMGGRVACVCADKAKVSAAFALGYPFHPVGKNEPEKWRWQPLQHATAPLHIIQGSRDTFGNRVELEQHILPNQVTMTWLEDGDHSFKPRKVSGFTQHQHIQQAAQLIRAAIFRG</sequence>
<evidence type="ECO:0000259" key="1">
    <source>
        <dbReference type="Pfam" id="PF20408"/>
    </source>
</evidence>
<dbReference type="InterPro" id="IPR026555">
    <property type="entry name" value="NSL3/Tex30"/>
</dbReference>
<dbReference type="Proteomes" id="UP000501602">
    <property type="component" value="Chromosome"/>
</dbReference>
<dbReference type="AlphaFoldDB" id="A0A6H1UJS6"/>
<dbReference type="KEGG" id="fes:HER31_09260"/>
<dbReference type="EMBL" id="CP051180">
    <property type="protein sequence ID" value="QIZ78860.1"/>
    <property type="molecule type" value="Genomic_DNA"/>
</dbReference>
<organism evidence="2 3">
    <name type="scientific">Ferrimonas lipolytica</name>
    <dbReference type="NCBI Taxonomy" id="2724191"/>
    <lineage>
        <taxon>Bacteria</taxon>
        <taxon>Pseudomonadati</taxon>
        <taxon>Pseudomonadota</taxon>
        <taxon>Gammaproteobacteria</taxon>
        <taxon>Alteromonadales</taxon>
        <taxon>Ferrimonadaceae</taxon>
        <taxon>Ferrimonas</taxon>
    </lineage>
</organism>
<accession>A0A6H1UJS6</accession>
<reference evidence="2 3" key="1">
    <citation type="submission" date="2020-04" db="EMBL/GenBank/DDBJ databases">
        <title>Ferrimonas sp. S7 isolated from sea water.</title>
        <authorList>
            <person name="Bae S.S."/>
            <person name="Baek K."/>
        </authorList>
    </citation>
    <scope>NUCLEOTIDE SEQUENCE [LARGE SCALE GENOMIC DNA]</scope>
    <source>
        <strain evidence="2 3">S7</strain>
    </source>
</reference>
<gene>
    <name evidence="2" type="ORF">HER31_09260</name>
</gene>
<evidence type="ECO:0000313" key="2">
    <source>
        <dbReference type="EMBL" id="QIZ78860.1"/>
    </source>
</evidence>